<sequence>MKKTFSFIIVATVAGTFLAGCLKDDDNYIDYTEAPPAVQFLYAKHDGTRVIEAFDLAAEPQTMNLNVSLASNGPLSGAASAKVNLIANAAEQYNTAHGTEYEQLPANTYSIPQHTVSIPAGQTSVNFQVKIQSDKIDLAKKWMIGFQLADGSGAVVPANFGKIFIEVVIKNDWHGTYRAVGTFLHPSAGPRAISEDKELITTGPRSVMAPLGDLGGANYYMIMTINADNSVTITPAGVTPNVDQSWGPNFYDPVKKEFHLNYSYNVAAPRIVDEVLTFSSR</sequence>
<dbReference type="Proteomes" id="UP001485459">
    <property type="component" value="Chromosome"/>
</dbReference>
<name>A0ABZ2YTN7_9BACT</name>
<keyword evidence="4" id="KW-1185">Reference proteome</keyword>
<evidence type="ECO:0000259" key="1">
    <source>
        <dbReference type="Pfam" id="PF08522"/>
    </source>
</evidence>
<evidence type="ECO:0000313" key="3">
    <source>
        <dbReference type="EMBL" id="WZN43179.1"/>
    </source>
</evidence>
<evidence type="ECO:0000259" key="2">
    <source>
        <dbReference type="Pfam" id="PF14274"/>
    </source>
</evidence>
<accession>A0ABZ2YTN7</accession>
<feature type="domain" description="BT-3044-like C-terminal" evidence="2">
    <location>
        <begin position="162"/>
        <end position="266"/>
    </location>
</feature>
<evidence type="ECO:0000313" key="4">
    <source>
        <dbReference type="Proteomes" id="UP001485459"/>
    </source>
</evidence>
<dbReference type="InterPro" id="IPR025371">
    <property type="entry name" value="BT_3044-like_C"/>
</dbReference>
<protein>
    <submittedName>
        <fullName evidence="3">DUF1735 domain-containing protein</fullName>
    </submittedName>
</protein>
<dbReference type="Pfam" id="PF14274">
    <property type="entry name" value="BT_3044-like_C"/>
    <property type="match status" value="1"/>
</dbReference>
<dbReference type="EMBL" id="CP149822">
    <property type="protein sequence ID" value="WZN43179.1"/>
    <property type="molecule type" value="Genomic_DNA"/>
</dbReference>
<dbReference type="PROSITE" id="PS51257">
    <property type="entry name" value="PROKAR_LIPOPROTEIN"/>
    <property type="match status" value="1"/>
</dbReference>
<organism evidence="3 4">
    <name type="scientific">Chitinophaga pollutisoli</name>
    <dbReference type="NCBI Taxonomy" id="3133966"/>
    <lineage>
        <taxon>Bacteria</taxon>
        <taxon>Pseudomonadati</taxon>
        <taxon>Bacteroidota</taxon>
        <taxon>Chitinophagia</taxon>
        <taxon>Chitinophagales</taxon>
        <taxon>Chitinophagaceae</taxon>
        <taxon>Chitinophaga</taxon>
    </lineage>
</organism>
<gene>
    <name evidence="3" type="ORF">WJU16_09055</name>
</gene>
<dbReference type="Pfam" id="PF08522">
    <property type="entry name" value="BT_3987-like_N"/>
    <property type="match status" value="1"/>
</dbReference>
<dbReference type="InterPro" id="IPR013728">
    <property type="entry name" value="BT_3987-like_N"/>
</dbReference>
<proteinExistence type="predicted"/>
<dbReference type="Gene3D" id="2.60.40.1740">
    <property type="entry name" value="hypothetical protein (bacova_03559)"/>
    <property type="match status" value="1"/>
</dbReference>
<dbReference type="RefSeq" id="WP_341837997.1">
    <property type="nucleotide sequence ID" value="NZ_CP149822.1"/>
</dbReference>
<reference evidence="4" key="1">
    <citation type="submission" date="2024-03" db="EMBL/GenBank/DDBJ databases">
        <title>Chitinophaga horti sp. nov., isolated from garden soil.</title>
        <authorList>
            <person name="Lee D.S."/>
            <person name="Han D.M."/>
            <person name="Baek J.H."/>
            <person name="Choi D.G."/>
            <person name="Jeon J.H."/>
            <person name="Jeon C.O."/>
        </authorList>
    </citation>
    <scope>NUCLEOTIDE SEQUENCE [LARGE SCALE GENOMIC DNA]</scope>
    <source>
        <strain evidence="4">GPA1</strain>
    </source>
</reference>
<feature type="domain" description="BT-3987-like N-terminal" evidence="1">
    <location>
        <begin position="45"/>
        <end position="154"/>
    </location>
</feature>